<dbReference type="EMBL" id="LJZQ01000020">
    <property type="protein sequence ID" value="KPQ28028.1"/>
    <property type="molecule type" value="Genomic_DNA"/>
</dbReference>
<keyword evidence="2" id="KW-0812">Transmembrane</keyword>
<dbReference type="STRING" id="1305731.GCA_000934705_02387"/>
<reference evidence="3 4" key="1">
    <citation type="submission" date="2015-09" db="EMBL/GenBank/DDBJ databases">
        <title>Identification and resolution of microdiversity through metagenomic sequencing of parallel consortia.</title>
        <authorList>
            <person name="Nelson W.C."/>
            <person name="Romine M.F."/>
            <person name="Lindemann S.R."/>
        </authorList>
    </citation>
    <scope>NUCLEOTIDE SEQUENCE [LARGE SCALE GENOMIC DNA]</scope>
    <source>
        <strain evidence="3">HL-55</strain>
    </source>
</reference>
<comment type="caution">
    <text evidence="3">The sequence shown here is derived from an EMBL/GenBank/DDBJ whole genome shotgun (WGS) entry which is preliminary data.</text>
</comment>
<dbReference type="Pfam" id="PF05137">
    <property type="entry name" value="PilN"/>
    <property type="match status" value="1"/>
</dbReference>
<evidence type="ECO:0000256" key="2">
    <source>
        <dbReference type="SAM" id="Phobius"/>
    </source>
</evidence>
<organism evidence="3 4">
    <name type="scientific">Marinobacter excellens HL-55</name>
    <dbReference type="NCBI Taxonomy" id="1305731"/>
    <lineage>
        <taxon>Bacteria</taxon>
        <taxon>Pseudomonadati</taxon>
        <taxon>Pseudomonadota</taxon>
        <taxon>Gammaproteobacteria</taxon>
        <taxon>Pseudomonadales</taxon>
        <taxon>Marinobacteraceae</taxon>
        <taxon>Marinobacter</taxon>
    </lineage>
</organism>
<evidence type="ECO:0000256" key="1">
    <source>
        <dbReference type="SAM" id="Coils"/>
    </source>
</evidence>
<evidence type="ECO:0000313" key="3">
    <source>
        <dbReference type="EMBL" id="KPQ28028.1"/>
    </source>
</evidence>
<protein>
    <submittedName>
        <fullName evidence="3">MSHA biogenesis protein MshI</fullName>
    </submittedName>
</protein>
<sequence>MKQQVNLYTAEMRPKKLRLNAGAALALMVLVAVILTGVMALGHWQNQQLEQQVNRLQQQNQNLEQAVASMTDQVRARLPDPELEAALERVSETIARRQRLLDRVEGLTGNNHNGFSGRMSALARQIPGDLWLTSVRLQSVPATMSLEGRTLSADLVPYYLERLGDEPAFIGETFSGFRLGRPDEDTSHQWVEFRVATEAQAGGGS</sequence>
<accession>A0A0P7Z0X4</accession>
<proteinExistence type="predicted"/>
<gene>
    <name evidence="3" type="primary">mshI</name>
    <name evidence="3" type="ORF">HLUCCX14_12690</name>
</gene>
<dbReference type="PATRIC" id="fig|1305731.5.peg.1011"/>
<dbReference type="OrthoDB" id="6876592at2"/>
<keyword evidence="2" id="KW-0472">Membrane</keyword>
<keyword evidence="2" id="KW-1133">Transmembrane helix</keyword>
<dbReference type="InterPro" id="IPR007813">
    <property type="entry name" value="PilN"/>
</dbReference>
<name>A0A0P7Z0X4_9GAMM</name>
<feature type="transmembrane region" description="Helical" evidence="2">
    <location>
        <begin position="21"/>
        <end position="44"/>
    </location>
</feature>
<keyword evidence="1" id="KW-0175">Coiled coil</keyword>
<feature type="coiled-coil region" evidence="1">
    <location>
        <begin position="46"/>
        <end position="103"/>
    </location>
</feature>
<evidence type="ECO:0000313" key="4">
    <source>
        <dbReference type="Proteomes" id="UP000050416"/>
    </source>
</evidence>
<dbReference type="Proteomes" id="UP000050416">
    <property type="component" value="Unassembled WGS sequence"/>
</dbReference>
<dbReference type="AlphaFoldDB" id="A0A0P7Z0X4"/>